<reference evidence="1 2" key="1">
    <citation type="submission" date="2016-10" db="EMBL/GenBank/DDBJ databases">
        <authorList>
            <person name="de Groot N.N."/>
        </authorList>
    </citation>
    <scope>NUCLEOTIDE SEQUENCE [LARGE SCALE GENOMIC DNA]</scope>
    <source>
        <strain evidence="1 2">DSM 43067</strain>
    </source>
</reference>
<dbReference type="Proteomes" id="UP000183413">
    <property type="component" value="Unassembled WGS sequence"/>
</dbReference>
<dbReference type="InterPro" id="IPR006311">
    <property type="entry name" value="TAT_signal"/>
</dbReference>
<evidence type="ECO:0000313" key="1">
    <source>
        <dbReference type="EMBL" id="SFQ43387.1"/>
    </source>
</evidence>
<dbReference type="EMBL" id="FOVH01000032">
    <property type="protein sequence ID" value="SFQ43387.1"/>
    <property type="molecule type" value="Genomic_DNA"/>
</dbReference>
<dbReference type="InParanoid" id="A0A1I5YHK9"/>
<dbReference type="SUPFAM" id="SSF101898">
    <property type="entry name" value="NHL repeat"/>
    <property type="match status" value="1"/>
</dbReference>
<name>A0A1I5YHK9_9ACTN</name>
<dbReference type="RefSeq" id="WP_075024935.1">
    <property type="nucleotide sequence ID" value="NZ_CP094266.1"/>
</dbReference>
<accession>A0A1I5YHK9</accession>
<dbReference type="STRING" id="1993.SAMN04489713_13237"/>
<gene>
    <name evidence="1" type="ORF">SAMN04489713_13237</name>
</gene>
<evidence type="ECO:0008006" key="3">
    <source>
        <dbReference type="Google" id="ProtNLM"/>
    </source>
</evidence>
<keyword evidence="2" id="KW-1185">Reference proteome</keyword>
<dbReference type="InterPro" id="IPR015943">
    <property type="entry name" value="WD40/YVTN_repeat-like_dom_sf"/>
</dbReference>
<proteinExistence type="predicted"/>
<protein>
    <recommendedName>
        <fullName evidence="3">Sugar lactone lactonase YvrE</fullName>
    </recommendedName>
</protein>
<evidence type="ECO:0000313" key="2">
    <source>
        <dbReference type="Proteomes" id="UP000183413"/>
    </source>
</evidence>
<dbReference type="PROSITE" id="PS51318">
    <property type="entry name" value="TAT"/>
    <property type="match status" value="1"/>
</dbReference>
<dbReference type="AlphaFoldDB" id="A0A1I5YHK9"/>
<sequence length="268" mass="28174">MRTPGLGEVALTRRGVLGYAGAATLAGAALLAGARPAAAAGPSYTFDLLFNVPHTDNMQGLAYARGSFYVGFDVGGGNGVIREYDRDGNTIKESAPLAVGHAAEISIRDRDGLLYVATGGGTNPTKVNVVDWRGEPEIVRTIDFSSLGNSGLAAVDDRRDGLLVHAGPGDQGPFVFAFTDLKGNVRSTFDLGYQGVPQGLEMAGDKVLYYTNNTITVLDRAGTILDAITIPLTGESEGLAVAPAGRGTRVFFGYNKPNRVYAMKPVFR</sequence>
<dbReference type="Gene3D" id="2.130.10.10">
    <property type="entry name" value="YVTN repeat-like/Quinoprotein amine dehydrogenase"/>
    <property type="match status" value="1"/>
</dbReference>
<organism evidence="1 2">
    <name type="scientific">Actinomadura madurae</name>
    <dbReference type="NCBI Taxonomy" id="1993"/>
    <lineage>
        <taxon>Bacteria</taxon>
        <taxon>Bacillati</taxon>
        <taxon>Actinomycetota</taxon>
        <taxon>Actinomycetes</taxon>
        <taxon>Streptosporangiales</taxon>
        <taxon>Thermomonosporaceae</taxon>
        <taxon>Actinomadura</taxon>
    </lineage>
</organism>